<feature type="transmembrane region" description="Helical" evidence="6">
    <location>
        <begin position="71"/>
        <end position="90"/>
    </location>
</feature>
<evidence type="ECO:0000256" key="1">
    <source>
        <dbReference type="ARBA" id="ARBA00004651"/>
    </source>
</evidence>
<dbReference type="GO" id="GO:0005886">
    <property type="term" value="C:plasma membrane"/>
    <property type="evidence" value="ECO:0007669"/>
    <property type="project" value="UniProtKB-SubCell"/>
</dbReference>
<keyword evidence="2" id="KW-1003">Cell membrane</keyword>
<feature type="transmembrane region" description="Helical" evidence="6">
    <location>
        <begin position="235"/>
        <end position="256"/>
    </location>
</feature>
<dbReference type="PANTHER" id="PTHR39087">
    <property type="entry name" value="UPF0104 MEMBRANE PROTEIN MJ1595"/>
    <property type="match status" value="1"/>
</dbReference>
<feature type="transmembrane region" description="Helical" evidence="6">
    <location>
        <begin position="113"/>
        <end position="137"/>
    </location>
</feature>
<feature type="transmembrane region" description="Helical" evidence="6">
    <location>
        <begin position="149"/>
        <end position="167"/>
    </location>
</feature>
<name>A0A7V0LU18_UNCW3</name>
<keyword evidence="4 6" id="KW-1133">Transmembrane helix</keyword>
<keyword evidence="3 6" id="KW-0812">Transmembrane</keyword>
<evidence type="ECO:0000256" key="5">
    <source>
        <dbReference type="ARBA" id="ARBA00023136"/>
    </source>
</evidence>
<dbReference type="EMBL" id="DRDR01000044">
    <property type="protein sequence ID" value="HDL60004.1"/>
    <property type="molecule type" value="Genomic_DNA"/>
</dbReference>
<feature type="transmembrane region" description="Helical" evidence="6">
    <location>
        <begin position="202"/>
        <end position="223"/>
    </location>
</feature>
<feature type="transmembrane region" description="Helical" evidence="6">
    <location>
        <begin position="276"/>
        <end position="303"/>
    </location>
</feature>
<dbReference type="Proteomes" id="UP000886381">
    <property type="component" value="Unassembled WGS sequence"/>
</dbReference>
<keyword evidence="5 6" id="KW-0472">Membrane</keyword>
<dbReference type="InterPro" id="IPR022791">
    <property type="entry name" value="L-PG_synthase/AglD"/>
</dbReference>
<evidence type="ECO:0000256" key="3">
    <source>
        <dbReference type="ARBA" id="ARBA00022692"/>
    </source>
</evidence>
<evidence type="ECO:0000256" key="6">
    <source>
        <dbReference type="SAM" id="Phobius"/>
    </source>
</evidence>
<organism evidence="7">
    <name type="scientific">candidate division WOR-3 bacterium</name>
    <dbReference type="NCBI Taxonomy" id="2052148"/>
    <lineage>
        <taxon>Bacteria</taxon>
        <taxon>Bacteria division WOR-3</taxon>
    </lineage>
</organism>
<evidence type="ECO:0000256" key="2">
    <source>
        <dbReference type="ARBA" id="ARBA00022475"/>
    </source>
</evidence>
<feature type="transmembrane region" description="Helical" evidence="6">
    <location>
        <begin position="7"/>
        <end position="26"/>
    </location>
</feature>
<dbReference type="Pfam" id="PF03706">
    <property type="entry name" value="LPG_synthase_TM"/>
    <property type="match status" value="1"/>
</dbReference>
<dbReference type="PANTHER" id="PTHR39087:SF2">
    <property type="entry name" value="UPF0104 MEMBRANE PROTEIN MJ1595"/>
    <property type="match status" value="1"/>
</dbReference>
<dbReference type="NCBIfam" id="TIGR00374">
    <property type="entry name" value="flippase-like domain"/>
    <property type="match status" value="1"/>
</dbReference>
<evidence type="ECO:0000313" key="7">
    <source>
        <dbReference type="EMBL" id="HDL60004.1"/>
    </source>
</evidence>
<reference evidence="7" key="1">
    <citation type="journal article" date="2020" name="mSystems">
        <title>Genome- and Community-Level Interaction Insights into Carbon Utilization and Element Cycling Functions of Hydrothermarchaeota in Hydrothermal Sediment.</title>
        <authorList>
            <person name="Zhou Z."/>
            <person name="Liu Y."/>
            <person name="Xu W."/>
            <person name="Pan J."/>
            <person name="Luo Z.H."/>
            <person name="Li M."/>
        </authorList>
    </citation>
    <scope>NUCLEOTIDE SEQUENCE [LARGE SCALE GENOMIC DNA]</scope>
    <source>
        <strain evidence="7">HyVt-28</strain>
    </source>
</reference>
<comment type="subcellular location">
    <subcellularLocation>
        <location evidence="1">Cell membrane</location>
        <topology evidence="1">Multi-pass membrane protein</topology>
    </subcellularLocation>
</comment>
<dbReference type="AlphaFoldDB" id="A0A7V0LU18"/>
<comment type="caution">
    <text evidence="7">The sequence shown here is derived from an EMBL/GenBank/DDBJ whole genome shotgun (WGS) entry which is preliminary data.</text>
</comment>
<sequence>MSKKRKLFILGILISIIFLYLSLRGFNLRLVTETIKRLNLWLLLAGSLLFIISHLVRSYRWKTMLRHYKNISYVHSVGSFFIGIFGNNIFPGRLGDLWRAVIIKEREDVPRSLALASLLVERILDGIAILLFAAVIVKIIEAPGWVDEAIFYLGIILAAGVILLFVFTEIYERHGKHKTTKLAEIFGNVAKGFEIMRNPLTLLALSLLTLVAWVFEGASFYVFLKAFNLSFHPSLPIAILFIINLVVSIPAAPGALGTFEYGIVLSLSLYGFEKSTALTVAIVIHALRYASGSLLGLTFASIWHIKPMEEEKKLEEETEKFLEGKDPNSTSH</sequence>
<feature type="transmembrane region" description="Helical" evidence="6">
    <location>
        <begin position="38"/>
        <end position="59"/>
    </location>
</feature>
<gene>
    <name evidence="7" type="ORF">ENH14_00955</name>
</gene>
<proteinExistence type="predicted"/>
<accession>A0A7V0LU18</accession>
<protein>
    <submittedName>
        <fullName evidence="7">Flippase-like domain-containing protein</fullName>
    </submittedName>
</protein>
<evidence type="ECO:0000256" key="4">
    <source>
        <dbReference type="ARBA" id="ARBA00022989"/>
    </source>
</evidence>